<evidence type="ECO:0000256" key="3">
    <source>
        <dbReference type="ARBA" id="ARBA00022989"/>
    </source>
</evidence>
<reference evidence="7 8" key="1">
    <citation type="submission" date="2019-12" db="EMBL/GenBank/DDBJ databases">
        <title>Novel species isolated from a subtropical stream in China.</title>
        <authorList>
            <person name="Lu H."/>
        </authorList>
    </citation>
    <scope>NUCLEOTIDE SEQUENCE [LARGE SCALE GENOMIC DNA]</scope>
    <source>
        <strain evidence="7 8">FT135W</strain>
    </source>
</reference>
<comment type="caution">
    <text evidence="7">The sequence shown here is derived from an EMBL/GenBank/DDBJ whole genome shotgun (WGS) entry which is preliminary data.</text>
</comment>
<evidence type="ECO:0000259" key="6">
    <source>
        <dbReference type="PROSITE" id="PS52015"/>
    </source>
</evidence>
<feature type="signal peptide" evidence="5">
    <location>
        <begin position="1"/>
        <end position="22"/>
    </location>
</feature>
<keyword evidence="4" id="KW-0472">Membrane</keyword>
<keyword evidence="5" id="KW-0732">Signal</keyword>
<dbReference type="GO" id="GO:0016020">
    <property type="term" value="C:membrane"/>
    <property type="evidence" value="ECO:0007669"/>
    <property type="project" value="UniProtKB-SubCell"/>
</dbReference>
<accession>A0A6L8KDB6</accession>
<dbReference type="NCBIfam" id="TIGR01352">
    <property type="entry name" value="tonB_Cterm"/>
    <property type="match status" value="1"/>
</dbReference>
<dbReference type="PROSITE" id="PS52015">
    <property type="entry name" value="TONB_CTD"/>
    <property type="match status" value="1"/>
</dbReference>
<gene>
    <name evidence="7" type="ORF">GTP46_07220</name>
</gene>
<dbReference type="SUPFAM" id="SSF74653">
    <property type="entry name" value="TolA/TonB C-terminal domain"/>
    <property type="match status" value="1"/>
</dbReference>
<feature type="chain" id="PRO_5026855416" evidence="5">
    <location>
        <begin position="23"/>
        <end position="112"/>
    </location>
</feature>
<dbReference type="Proteomes" id="UP000479335">
    <property type="component" value="Unassembled WGS sequence"/>
</dbReference>
<proteinExistence type="predicted"/>
<dbReference type="EMBL" id="WWCN01000004">
    <property type="protein sequence ID" value="MYM22431.1"/>
    <property type="molecule type" value="Genomic_DNA"/>
</dbReference>
<comment type="subcellular location">
    <subcellularLocation>
        <location evidence="1">Membrane</location>
        <topology evidence="1">Single-pass membrane protein</topology>
    </subcellularLocation>
</comment>
<evidence type="ECO:0000313" key="8">
    <source>
        <dbReference type="Proteomes" id="UP000479335"/>
    </source>
</evidence>
<evidence type="ECO:0000256" key="2">
    <source>
        <dbReference type="ARBA" id="ARBA00022692"/>
    </source>
</evidence>
<dbReference type="InterPro" id="IPR037682">
    <property type="entry name" value="TonB_C"/>
</dbReference>
<dbReference type="InterPro" id="IPR006260">
    <property type="entry name" value="TonB/TolA_C"/>
</dbReference>
<keyword evidence="8" id="KW-1185">Reference proteome</keyword>
<dbReference type="AlphaFoldDB" id="A0A6L8KDB6"/>
<feature type="domain" description="TonB C-terminal" evidence="6">
    <location>
        <begin position="24"/>
        <end position="112"/>
    </location>
</feature>
<dbReference type="Gene3D" id="3.30.1150.10">
    <property type="match status" value="1"/>
</dbReference>
<dbReference type="RefSeq" id="WP_161005949.1">
    <property type="nucleotide sequence ID" value="NZ_WWCN01000004.1"/>
</dbReference>
<protein>
    <submittedName>
        <fullName evidence="7">TonB family protein</fullName>
    </submittedName>
</protein>
<keyword evidence="2" id="KW-0812">Transmembrane</keyword>
<evidence type="ECO:0000313" key="7">
    <source>
        <dbReference type="EMBL" id="MYM22431.1"/>
    </source>
</evidence>
<evidence type="ECO:0000256" key="4">
    <source>
        <dbReference type="ARBA" id="ARBA00023136"/>
    </source>
</evidence>
<organism evidence="7 8">
    <name type="scientific">Duganella flavida</name>
    <dbReference type="NCBI Taxonomy" id="2692175"/>
    <lineage>
        <taxon>Bacteria</taxon>
        <taxon>Pseudomonadati</taxon>
        <taxon>Pseudomonadota</taxon>
        <taxon>Betaproteobacteria</taxon>
        <taxon>Burkholderiales</taxon>
        <taxon>Oxalobacteraceae</taxon>
        <taxon>Telluria group</taxon>
        <taxon>Duganella</taxon>
    </lineage>
</organism>
<evidence type="ECO:0000256" key="1">
    <source>
        <dbReference type="ARBA" id="ARBA00004167"/>
    </source>
</evidence>
<evidence type="ECO:0000256" key="5">
    <source>
        <dbReference type="SAM" id="SignalP"/>
    </source>
</evidence>
<name>A0A6L8KDB6_9BURK</name>
<keyword evidence="3" id="KW-1133">Transmembrane helix</keyword>
<dbReference type="Pfam" id="PF03544">
    <property type="entry name" value="TonB_C"/>
    <property type="match status" value="1"/>
</dbReference>
<sequence>MITRSIIALSLIALSTINPASAAAPTDRLNNAECNVPNYRNSWQDDELTGNVKLAVLVDAKGNVQDTKVISSSGHVALDKASLRASTACKFKPASNGSEPVWAQVQYNWVLN</sequence>
<dbReference type="GO" id="GO:0055085">
    <property type="term" value="P:transmembrane transport"/>
    <property type="evidence" value="ECO:0007669"/>
    <property type="project" value="InterPro"/>
</dbReference>